<comment type="caution">
    <text evidence="2">The sequence shown here is derived from an EMBL/GenBank/DDBJ whole genome shotgun (WGS) entry which is preliminary data.</text>
</comment>
<dbReference type="PANTHER" id="PTHR12196">
    <property type="entry name" value="DOMAIN OF UNKNOWN FUNCTION 71 DUF71 -CONTAINING PROTEIN"/>
    <property type="match status" value="1"/>
</dbReference>
<dbReference type="EMBL" id="LNQE01001126">
    <property type="protein sequence ID" value="KUG20930.1"/>
    <property type="molecule type" value="Genomic_DNA"/>
</dbReference>
<evidence type="ECO:0000259" key="1">
    <source>
        <dbReference type="Pfam" id="PF01902"/>
    </source>
</evidence>
<dbReference type="InterPro" id="IPR030662">
    <property type="entry name" value="DPH6/MJ0570"/>
</dbReference>
<dbReference type="GO" id="GO:0017183">
    <property type="term" value="P:protein histidyl modification to diphthamide"/>
    <property type="evidence" value="ECO:0007669"/>
    <property type="project" value="TreeGrafter"/>
</dbReference>
<dbReference type="NCBIfam" id="TIGR03679">
    <property type="entry name" value="arCOG00187"/>
    <property type="match status" value="1"/>
</dbReference>
<dbReference type="InterPro" id="IPR022427">
    <property type="entry name" value="MJ0570_ATP-bd"/>
</dbReference>
<dbReference type="Gene3D" id="3.40.50.620">
    <property type="entry name" value="HUPs"/>
    <property type="match status" value="1"/>
</dbReference>
<dbReference type="GO" id="GO:0017178">
    <property type="term" value="F:diphthine-ammonia ligase activity"/>
    <property type="evidence" value="ECO:0007669"/>
    <property type="project" value="TreeGrafter"/>
</dbReference>
<gene>
    <name evidence="2" type="ORF">ASZ90_009323</name>
</gene>
<evidence type="ECO:0000313" key="2">
    <source>
        <dbReference type="EMBL" id="KUG20930.1"/>
    </source>
</evidence>
<accession>A0A0W8FJT7</accession>
<dbReference type="CDD" id="cd01994">
    <property type="entry name" value="AANH_PF0828-like"/>
    <property type="match status" value="1"/>
</dbReference>
<dbReference type="AlphaFoldDB" id="A0A0W8FJT7"/>
<reference evidence="2" key="1">
    <citation type="journal article" date="2015" name="Proc. Natl. Acad. Sci. U.S.A.">
        <title>Networks of energetic and metabolic interactions define dynamics in microbial communities.</title>
        <authorList>
            <person name="Embree M."/>
            <person name="Liu J.K."/>
            <person name="Al-Bassam M.M."/>
            <person name="Zengler K."/>
        </authorList>
    </citation>
    <scope>NUCLEOTIDE SEQUENCE</scope>
</reference>
<feature type="domain" description="Diphthamide synthase" evidence="1">
    <location>
        <begin position="14"/>
        <end position="235"/>
    </location>
</feature>
<name>A0A0W8FJT7_9ZZZZ</name>
<protein>
    <recommendedName>
        <fullName evidence="1">Diphthamide synthase domain-containing protein</fullName>
    </recommendedName>
</protein>
<sequence>MRRSAGISTGDPAMKLGVLFSGGKDSLFACHRAMQKEEVACLITVVSRNEESYMFHTPNVRLAALQAEAAGLPLVEVETAGEQEAELLDLKRAILLARDKYAVEGIVTGAILSVYQATRIQRICDDLDLWCFNPLWHADQEAYMEELIGGGFSVLISGVYSYPFDDSWLGRMIDREALDELRAIAEKCGITLTGEGGELETYVLDAPFFRRRIEVERASRTYRNYRGTYRIEQARLVEK</sequence>
<proteinExistence type="predicted"/>
<dbReference type="Gene3D" id="3.90.1490.10">
    <property type="entry name" value="putative n-type atp pyrophosphatase, domain 2"/>
    <property type="match status" value="1"/>
</dbReference>
<dbReference type="PANTHER" id="PTHR12196:SF2">
    <property type="entry name" value="DIPHTHINE--AMMONIA LIGASE"/>
    <property type="match status" value="1"/>
</dbReference>
<dbReference type="Pfam" id="PF01902">
    <property type="entry name" value="Diphthami_syn_2"/>
    <property type="match status" value="1"/>
</dbReference>
<dbReference type="InterPro" id="IPR014729">
    <property type="entry name" value="Rossmann-like_a/b/a_fold"/>
</dbReference>
<organism evidence="2">
    <name type="scientific">hydrocarbon metagenome</name>
    <dbReference type="NCBI Taxonomy" id="938273"/>
    <lineage>
        <taxon>unclassified sequences</taxon>
        <taxon>metagenomes</taxon>
        <taxon>ecological metagenomes</taxon>
    </lineage>
</organism>
<dbReference type="SUPFAM" id="SSF52402">
    <property type="entry name" value="Adenine nucleotide alpha hydrolases-like"/>
    <property type="match status" value="1"/>
</dbReference>
<dbReference type="NCBIfam" id="TIGR00290">
    <property type="entry name" value="MJ0570_dom"/>
    <property type="match status" value="1"/>
</dbReference>
<dbReference type="InterPro" id="IPR002761">
    <property type="entry name" value="Diphthami_syn_dom"/>
</dbReference>
<dbReference type="PIRSF" id="PIRSF039123">
    <property type="entry name" value="Diphthamide_synthase"/>
    <property type="match status" value="1"/>
</dbReference>